<organism evidence="1 2">
    <name type="scientific">Sporotomaculum syntrophicum</name>
    <dbReference type="NCBI Taxonomy" id="182264"/>
    <lineage>
        <taxon>Bacteria</taxon>
        <taxon>Bacillati</taxon>
        <taxon>Bacillota</taxon>
        <taxon>Clostridia</taxon>
        <taxon>Eubacteriales</taxon>
        <taxon>Desulfallaceae</taxon>
        <taxon>Sporotomaculum</taxon>
    </lineage>
</organism>
<keyword evidence="2" id="KW-1185">Reference proteome</keyword>
<dbReference type="EMBL" id="LSRS01000002">
    <property type="protein sequence ID" value="KAF1086169.1"/>
    <property type="molecule type" value="Genomic_DNA"/>
</dbReference>
<evidence type="ECO:0000313" key="1">
    <source>
        <dbReference type="EMBL" id="KAF1086169.1"/>
    </source>
</evidence>
<dbReference type="Proteomes" id="UP000798488">
    <property type="component" value="Unassembled WGS sequence"/>
</dbReference>
<proteinExistence type="predicted"/>
<accession>A0A9D2WRM0</accession>
<evidence type="ECO:0000313" key="2">
    <source>
        <dbReference type="Proteomes" id="UP000798488"/>
    </source>
</evidence>
<gene>
    <name evidence="1" type="ORF">SPSYN_00910</name>
</gene>
<comment type="caution">
    <text evidence="1">The sequence shown here is derived from an EMBL/GenBank/DDBJ whole genome shotgun (WGS) entry which is preliminary data.</text>
</comment>
<protein>
    <submittedName>
        <fullName evidence="1">Uncharacterized protein</fullName>
    </submittedName>
</protein>
<reference evidence="1" key="1">
    <citation type="submission" date="2016-02" db="EMBL/GenBank/DDBJ databases">
        <title>Draft Genome Sequence of Sporotomaculum syntrophicum Strain FB, a Syntrophic Benzoate Degrader.</title>
        <authorList>
            <person name="Nobu M.K."/>
            <person name="Narihiro T."/>
            <person name="Qiu Y.-L."/>
            <person name="Ohashi A."/>
            <person name="Liu W.-T."/>
            <person name="Yuji S."/>
        </authorList>
    </citation>
    <scope>NUCLEOTIDE SEQUENCE</scope>
    <source>
        <strain evidence="1">FB</strain>
    </source>
</reference>
<dbReference type="RefSeq" id="WP_243152906.1">
    <property type="nucleotide sequence ID" value="NZ_LSRS01000002.1"/>
</dbReference>
<name>A0A9D2WRM0_9FIRM</name>
<dbReference type="AlphaFoldDB" id="A0A9D2WRM0"/>
<sequence>MLRRLLGKVDDGRFGRALAGLQAGWQWQCEVRQEGLVEGFVLHGSKRYMLVIGQRGRRYFARCSCEDAVKRGCSASTSLLRLCLSWGWQRRRAARSCRRWGAKATFFWSHRISSLSYRICDCTYSGCAFYDVPAPVLENALI</sequence>